<keyword evidence="2" id="KW-1185">Reference proteome</keyword>
<gene>
    <name evidence="1" type="ORF">DPMN_129650</name>
</gene>
<sequence length="59" mass="6609">MPYARLSEQELMIRFSASHLTVILVTMGELLLATNYEGNDEACKGVTTVESCCRNTQLR</sequence>
<reference evidence="1" key="1">
    <citation type="journal article" date="2019" name="bioRxiv">
        <title>The Genome of the Zebra Mussel, Dreissena polymorpha: A Resource for Invasive Species Research.</title>
        <authorList>
            <person name="McCartney M.A."/>
            <person name="Auch B."/>
            <person name="Kono T."/>
            <person name="Mallez S."/>
            <person name="Zhang Y."/>
            <person name="Obille A."/>
            <person name="Becker A."/>
            <person name="Abrahante J.E."/>
            <person name="Garbe J."/>
            <person name="Badalamenti J.P."/>
            <person name="Herman A."/>
            <person name="Mangelson H."/>
            <person name="Liachko I."/>
            <person name="Sullivan S."/>
            <person name="Sone E.D."/>
            <person name="Koren S."/>
            <person name="Silverstein K.A.T."/>
            <person name="Beckman K.B."/>
            <person name="Gohl D.M."/>
        </authorList>
    </citation>
    <scope>NUCLEOTIDE SEQUENCE</scope>
    <source>
        <strain evidence="1">Duluth1</strain>
        <tissue evidence="1">Whole animal</tissue>
    </source>
</reference>
<organism evidence="1 2">
    <name type="scientific">Dreissena polymorpha</name>
    <name type="common">Zebra mussel</name>
    <name type="synonym">Mytilus polymorpha</name>
    <dbReference type="NCBI Taxonomy" id="45954"/>
    <lineage>
        <taxon>Eukaryota</taxon>
        <taxon>Metazoa</taxon>
        <taxon>Spiralia</taxon>
        <taxon>Lophotrochozoa</taxon>
        <taxon>Mollusca</taxon>
        <taxon>Bivalvia</taxon>
        <taxon>Autobranchia</taxon>
        <taxon>Heteroconchia</taxon>
        <taxon>Euheterodonta</taxon>
        <taxon>Imparidentia</taxon>
        <taxon>Neoheterodontei</taxon>
        <taxon>Myida</taxon>
        <taxon>Dreissenoidea</taxon>
        <taxon>Dreissenidae</taxon>
        <taxon>Dreissena</taxon>
    </lineage>
</organism>
<protein>
    <submittedName>
        <fullName evidence="1">Uncharacterized protein</fullName>
    </submittedName>
</protein>
<evidence type="ECO:0000313" key="1">
    <source>
        <dbReference type="EMBL" id="KAH3827709.1"/>
    </source>
</evidence>
<accession>A0A9D4H1J7</accession>
<evidence type="ECO:0000313" key="2">
    <source>
        <dbReference type="Proteomes" id="UP000828390"/>
    </source>
</evidence>
<proteinExistence type="predicted"/>
<comment type="caution">
    <text evidence="1">The sequence shown here is derived from an EMBL/GenBank/DDBJ whole genome shotgun (WGS) entry which is preliminary data.</text>
</comment>
<dbReference type="EMBL" id="JAIWYP010000005">
    <property type="protein sequence ID" value="KAH3827709.1"/>
    <property type="molecule type" value="Genomic_DNA"/>
</dbReference>
<reference evidence="1" key="2">
    <citation type="submission" date="2020-11" db="EMBL/GenBank/DDBJ databases">
        <authorList>
            <person name="McCartney M.A."/>
            <person name="Auch B."/>
            <person name="Kono T."/>
            <person name="Mallez S."/>
            <person name="Becker A."/>
            <person name="Gohl D.M."/>
            <person name="Silverstein K.A.T."/>
            <person name="Koren S."/>
            <person name="Bechman K.B."/>
            <person name="Herman A."/>
            <person name="Abrahante J.E."/>
            <person name="Garbe J."/>
        </authorList>
    </citation>
    <scope>NUCLEOTIDE SEQUENCE</scope>
    <source>
        <strain evidence="1">Duluth1</strain>
        <tissue evidence="1">Whole animal</tissue>
    </source>
</reference>
<dbReference type="AlphaFoldDB" id="A0A9D4H1J7"/>
<name>A0A9D4H1J7_DREPO</name>
<dbReference type="Proteomes" id="UP000828390">
    <property type="component" value="Unassembled WGS sequence"/>
</dbReference>